<evidence type="ECO:0000313" key="2">
    <source>
        <dbReference type="Proteomes" id="UP001249760"/>
    </source>
</evidence>
<name>A0ABU3JQL9_9ACTN</name>
<comment type="caution">
    <text evidence="1">The sequence shown here is derived from an EMBL/GenBank/DDBJ whole genome shotgun (WGS) entry which is preliminary data.</text>
</comment>
<proteinExistence type="predicted"/>
<protein>
    <submittedName>
        <fullName evidence="1">SMI1/KNR4 family protein</fullName>
    </submittedName>
</protein>
<accession>A0ABU3JQL9</accession>
<sequence length="161" mass="17762">MPNLRHLRRPAPAVLDWARVEAGLGTTLPSDYKHLAEWYPTFALGDFLLVGLPEPGEEHVVTRGFRSMLDVFVDAWLETGLGLTAYPAPGGLLPWSESDESDKFMWSTVGQNPQEWDVTVASRGGAWWRYEGGAVQFLAGLCDGSVEPWGLRAFDPEATPC</sequence>
<dbReference type="Proteomes" id="UP001249760">
    <property type="component" value="Unassembled WGS sequence"/>
</dbReference>
<dbReference type="SUPFAM" id="SSF160631">
    <property type="entry name" value="SMI1/KNR4-like"/>
    <property type="match status" value="1"/>
</dbReference>
<evidence type="ECO:0000313" key="1">
    <source>
        <dbReference type="EMBL" id="MDT6984245.1"/>
    </source>
</evidence>
<dbReference type="EMBL" id="JASKMA010000007">
    <property type="protein sequence ID" value="MDT6984245.1"/>
    <property type="molecule type" value="Genomic_DNA"/>
</dbReference>
<dbReference type="InterPro" id="IPR037883">
    <property type="entry name" value="Knr4/Smi1-like_sf"/>
</dbReference>
<gene>
    <name evidence="1" type="ORF">QNO04_12325</name>
</gene>
<reference evidence="1 2" key="1">
    <citation type="submission" date="2023-05" db="EMBL/GenBank/DDBJ databases">
        <title>Streptomyces fuscus sp. nov., a brown-black pigment producing actinomyces isolated from dry sand of Sea duck farm.</title>
        <authorList>
            <person name="Xie J."/>
            <person name="Shen N."/>
        </authorList>
    </citation>
    <scope>NUCLEOTIDE SEQUENCE [LARGE SCALE GENOMIC DNA]</scope>
    <source>
        <strain evidence="1 2">CGMCC 4.1745</strain>
    </source>
</reference>
<keyword evidence="2" id="KW-1185">Reference proteome</keyword>
<organism evidence="1 2">
    <name type="scientific">Streptomyces lusitanus</name>
    <dbReference type="NCBI Taxonomy" id="68232"/>
    <lineage>
        <taxon>Bacteria</taxon>
        <taxon>Bacillati</taxon>
        <taxon>Actinomycetota</taxon>
        <taxon>Actinomycetes</taxon>
        <taxon>Kitasatosporales</taxon>
        <taxon>Streptomycetaceae</taxon>
        <taxon>Streptomyces</taxon>
    </lineage>
</organism>
<dbReference type="RefSeq" id="WP_394307527.1">
    <property type="nucleotide sequence ID" value="NZ_JASKMA010000007.1"/>
</dbReference>